<dbReference type="AlphaFoldDB" id="A0A8H5CQY9"/>
<gene>
    <name evidence="3" type="ORF">D9757_014172</name>
</gene>
<sequence>MPPFQSRIISPEGAFQSSNVEDDVVEVEYVRHRDTTPSATHSSHLHTKRSMLQTPAEHPRAMLPISMEAGSTGYLHRPGPAESLSSDLTRGDPVAYAFSTPTLSGDLQDSQEVSAEDDLFTVNEMKLWTEHIDTYVQEFLRLEGRTTGFGRSCTCGQEFGASSQPVRCSVCRSASYYCASCTVRNHEASPFHIVEWNGSFFERIALKSLGLVIHLGHSAERPCVNAFNHSPKLFTILDLTCIHQVHIKFCACAKADVDRNQLLRARLFPATVTAPQTAATFELLKFFHMLSFMSKVSVSEYYQTLERMTNNNGTHVPPNRMREMLRIVRQWRHIKLLKRSGIGHRLEGVKDIKPGDLAVRCPPCPHPGINVPEVQTPLDPGREWLAKRFQGLDANFRCTRLNVSSEARDPALNRGCAYFCDNLPFQQHLAKTKGRWPIETSDCNDHDAIKLANKRGEKNLSVTGVAVSTCTRHETVLPQAAADLRLGEEYTIMDYVWIHSLQLNCPRRITLSYDIMCQFHKKMQTRVQSYDVQPPSHITYKNMQLLVPKFHLAAHKQLCRFSFSYNYAQGVGRTDGEAVERVWTATNTLAGSTKRMGPGSRSDTLDDHWNDWNWRKSITLPVRTYNRAVAAAEERVKQVLAYLDFKSSIAPEKVKEWVEMLDRWQADPVNAKNPYLSHVRPLTVAEVRLELAKEDAALSSGSVTSSTVVTKRISPTSLIIQGLELEEQQRRLSAEYSSLGKSPTSLQLAKVVEKATQLRSRVNAWIQVQALHLPVTAVLREEADTVPGSAATVNIPLFLPHNIFDSGKVCDVRYLDIEWRLRFAMASDELEKIRKLLLSRTVIVNYKATYGHGQRQGGRTSNALESLDSKIMACAARYRAHYHVLHRYGSSLSKEASWTNELRPLNREDLAQLTSVAIDAVWDNLGQGRKKVSWIWYTAGADVTSDEHVADSLRISFCKARARALRWQEECILIQEEIRRTLLTLEWEAKMWMSSPCKDFAIDPGNHVAEGRQAYALRQAHIRRGLANSCAVKWKELPNILAQGAGGIALNDSVHNFVC</sequence>
<feature type="region of interest" description="Disordered" evidence="1">
    <location>
        <begin position="33"/>
        <end position="56"/>
    </location>
</feature>
<feature type="domain" description="CxC2-like cysteine cluster KDZ transposase-associated" evidence="2">
    <location>
        <begin position="206"/>
        <end position="313"/>
    </location>
</feature>
<organism evidence="3 4">
    <name type="scientific">Collybiopsis confluens</name>
    <dbReference type="NCBI Taxonomy" id="2823264"/>
    <lineage>
        <taxon>Eukaryota</taxon>
        <taxon>Fungi</taxon>
        <taxon>Dikarya</taxon>
        <taxon>Basidiomycota</taxon>
        <taxon>Agaricomycotina</taxon>
        <taxon>Agaricomycetes</taxon>
        <taxon>Agaricomycetidae</taxon>
        <taxon>Agaricales</taxon>
        <taxon>Marasmiineae</taxon>
        <taxon>Omphalotaceae</taxon>
        <taxon>Collybiopsis</taxon>
    </lineage>
</organism>
<dbReference type="PANTHER" id="PTHR33096">
    <property type="entry name" value="CXC2 DOMAIN-CONTAINING PROTEIN"/>
    <property type="match status" value="1"/>
</dbReference>
<dbReference type="EMBL" id="JAACJN010000354">
    <property type="protein sequence ID" value="KAF5346367.1"/>
    <property type="molecule type" value="Genomic_DNA"/>
</dbReference>
<evidence type="ECO:0000313" key="4">
    <source>
        <dbReference type="Proteomes" id="UP000518752"/>
    </source>
</evidence>
<dbReference type="Proteomes" id="UP000518752">
    <property type="component" value="Unassembled WGS sequence"/>
</dbReference>
<comment type="caution">
    <text evidence="3">The sequence shown here is derived from an EMBL/GenBank/DDBJ whole genome shotgun (WGS) entry which is preliminary data.</text>
</comment>
<proteinExistence type="predicted"/>
<dbReference type="OrthoDB" id="3257338at2759"/>
<keyword evidence="4" id="KW-1185">Reference proteome</keyword>
<evidence type="ECO:0000313" key="3">
    <source>
        <dbReference type="EMBL" id="KAF5346367.1"/>
    </source>
</evidence>
<evidence type="ECO:0000259" key="2">
    <source>
        <dbReference type="Pfam" id="PF18803"/>
    </source>
</evidence>
<reference evidence="3 4" key="1">
    <citation type="journal article" date="2020" name="ISME J.">
        <title>Uncovering the hidden diversity of litter-decomposition mechanisms in mushroom-forming fungi.</title>
        <authorList>
            <person name="Floudas D."/>
            <person name="Bentzer J."/>
            <person name="Ahren D."/>
            <person name="Johansson T."/>
            <person name="Persson P."/>
            <person name="Tunlid A."/>
        </authorList>
    </citation>
    <scope>NUCLEOTIDE SEQUENCE [LARGE SCALE GENOMIC DNA]</scope>
    <source>
        <strain evidence="3 4">CBS 406.79</strain>
    </source>
</reference>
<name>A0A8H5CQY9_9AGAR</name>
<dbReference type="InterPro" id="IPR041457">
    <property type="entry name" value="CxC2_KDZ-assoc"/>
</dbReference>
<dbReference type="Pfam" id="PF18758">
    <property type="entry name" value="KDZ"/>
    <property type="match status" value="1"/>
</dbReference>
<protein>
    <recommendedName>
        <fullName evidence="2">CxC2-like cysteine cluster KDZ transposase-associated domain-containing protein</fullName>
    </recommendedName>
</protein>
<evidence type="ECO:0000256" key="1">
    <source>
        <dbReference type="SAM" id="MobiDB-lite"/>
    </source>
</evidence>
<dbReference type="PANTHER" id="PTHR33096:SF1">
    <property type="entry name" value="CXC1-LIKE CYSTEINE CLUSTER ASSOCIATED WITH KDZ TRANSPOSASES DOMAIN-CONTAINING PROTEIN"/>
    <property type="match status" value="1"/>
</dbReference>
<dbReference type="InterPro" id="IPR040521">
    <property type="entry name" value="KDZ"/>
</dbReference>
<accession>A0A8H5CQY9</accession>
<dbReference type="Pfam" id="PF18803">
    <property type="entry name" value="CxC2"/>
    <property type="match status" value="1"/>
</dbReference>